<protein>
    <submittedName>
        <fullName evidence="2">Uncharacterized protein</fullName>
    </submittedName>
</protein>
<reference evidence="2 3" key="1">
    <citation type="journal article" date="2020" name="IScience">
        <title>Genome Sequencing of the Endangered Kingdonia uniflora (Circaeasteraceae, Ranunculales) Reveals Potential Mechanisms of Evolutionary Specialization.</title>
        <authorList>
            <person name="Sun Y."/>
            <person name="Deng T."/>
            <person name="Zhang A."/>
            <person name="Moore M.J."/>
            <person name="Landis J.B."/>
            <person name="Lin N."/>
            <person name="Zhang H."/>
            <person name="Zhang X."/>
            <person name="Huang J."/>
            <person name="Zhang X."/>
            <person name="Sun H."/>
            <person name="Wang H."/>
        </authorList>
    </citation>
    <scope>NUCLEOTIDE SEQUENCE [LARGE SCALE GENOMIC DNA]</scope>
    <source>
        <strain evidence="2">TB1705</strain>
        <tissue evidence="2">Leaf</tissue>
    </source>
</reference>
<feature type="region of interest" description="Disordered" evidence="1">
    <location>
        <begin position="45"/>
        <end position="73"/>
    </location>
</feature>
<dbReference type="Proteomes" id="UP000541444">
    <property type="component" value="Unassembled WGS sequence"/>
</dbReference>
<dbReference type="EMBL" id="JACGCM010002391">
    <property type="protein sequence ID" value="KAF6140334.1"/>
    <property type="molecule type" value="Genomic_DNA"/>
</dbReference>
<gene>
    <name evidence="2" type="ORF">GIB67_011353</name>
</gene>
<keyword evidence="3" id="KW-1185">Reference proteome</keyword>
<sequence length="88" mass="9795">MICGTNYAIDNYSIGGVDTEDIDDVYHPYMSGLVDEDEHLEDIEETPSIPLTDSTRKRSALAPPLKKQQHGTKLDIVSDNNVVAYVKQ</sequence>
<evidence type="ECO:0000313" key="2">
    <source>
        <dbReference type="EMBL" id="KAF6140334.1"/>
    </source>
</evidence>
<organism evidence="2 3">
    <name type="scientific">Kingdonia uniflora</name>
    <dbReference type="NCBI Taxonomy" id="39325"/>
    <lineage>
        <taxon>Eukaryota</taxon>
        <taxon>Viridiplantae</taxon>
        <taxon>Streptophyta</taxon>
        <taxon>Embryophyta</taxon>
        <taxon>Tracheophyta</taxon>
        <taxon>Spermatophyta</taxon>
        <taxon>Magnoliopsida</taxon>
        <taxon>Ranunculales</taxon>
        <taxon>Circaeasteraceae</taxon>
        <taxon>Kingdonia</taxon>
    </lineage>
</organism>
<accession>A0A7J7LCU0</accession>
<evidence type="ECO:0000313" key="3">
    <source>
        <dbReference type="Proteomes" id="UP000541444"/>
    </source>
</evidence>
<dbReference type="AlphaFoldDB" id="A0A7J7LCU0"/>
<evidence type="ECO:0000256" key="1">
    <source>
        <dbReference type="SAM" id="MobiDB-lite"/>
    </source>
</evidence>
<comment type="caution">
    <text evidence="2">The sequence shown here is derived from an EMBL/GenBank/DDBJ whole genome shotgun (WGS) entry which is preliminary data.</text>
</comment>
<name>A0A7J7LCU0_9MAGN</name>
<proteinExistence type="predicted"/>